<dbReference type="Gramene" id="OBART04G05570.1">
    <property type="protein sequence ID" value="OBART04G05570.1"/>
    <property type="gene ID" value="OBART04G05570"/>
</dbReference>
<dbReference type="PaxDb" id="65489-OBART04G05570.1"/>
<organism evidence="2">
    <name type="scientific">Oryza barthii</name>
    <dbReference type="NCBI Taxonomy" id="65489"/>
    <lineage>
        <taxon>Eukaryota</taxon>
        <taxon>Viridiplantae</taxon>
        <taxon>Streptophyta</taxon>
        <taxon>Embryophyta</taxon>
        <taxon>Tracheophyta</taxon>
        <taxon>Spermatophyta</taxon>
        <taxon>Magnoliopsida</taxon>
        <taxon>Liliopsida</taxon>
        <taxon>Poales</taxon>
        <taxon>Poaceae</taxon>
        <taxon>BOP clade</taxon>
        <taxon>Oryzoideae</taxon>
        <taxon>Oryzeae</taxon>
        <taxon>Oryzinae</taxon>
        <taxon>Oryza</taxon>
    </lineage>
</organism>
<evidence type="ECO:0000256" key="1">
    <source>
        <dbReference type="SAM" id="MobiDB-lite"/>
    </source>
</evidence>
<name>A0A0D3FTI0_9ORYZ</name>
<reference evidence="2" key="1">
    <citation type="journal article" date="2009" name="Rice">
        <title>De Novo Next Generation Sequencing of Plant Genomes.</title>
        <authorList>
            <person name="Rounsley S."/>
            <person name="Marri P.R."/>
            <person name="Yu Y."/>
            <person name="He R."/>
            <person name="Sisneros N."/>
            <person name="Goicoechea J.L."/>
            <person name="Lee S.J."/>
            <person name="Angelova A."/>
            <person name="Kudrna D."/>
            <person name="Luo M."/>
            <person name="Affourtit J."/>
            <person name="Desany B."/>
            <person name="Knight J."/>
            <person name="Niazi F."/>
            <person name="Egholm M."/>
            <person name="Wing R.A."/>
        </authorList>
    </citation>
    <scope>NUCLEOTIDE SEQUENCE [LARGE SCALE GENOMIC DNA]</scope>
    <source>
        <strain evidence="2">cv. IRGC 105608</strain>
    </source>
</reference>
<dbReference type="Proteomes" id="UP000026960">
    <property type="component" value="Chromosome 4"/>
</dbReference>
<reference evidence="2" key="2">
    <citation type="submission" date="2015-03" db="UniProtKB">
        <authorList>
            <consortium name="EnsemblPlants"/>
        </authorList>
    </citation>
    <scope>IDENTIFICATION</scope>
</reference>
<dbReference type="HOGENOM" id="CLU_2593567_0_0_1"/>
<keyword evidence="3" id="KW-1185">Reference proteome</keyword>
<evidence type="ECO:0000313" key="2">
    <source>
        <dbReference type="EnsemblPlants" id="OBART04G05570.1"/>
    </source>
</evidence>
<accession>A0A0D3FTI0</accession>
<dbReference type="EnsemblPlants" id="OBART04G05570.1">
    <property type="protein sequence ID" value="OBART04G05570.1"/>
    <property type="gene ID" value="OBART04G05570"/>
</dbReference>
<sequence length="80" mass="8625">MFILVQVLKASHSPSSSSAMSQSTAEFVPILNQTVAWAPFTVTTGNLEKVVAEGYLPCKRSSTGGRTSRKISPLQTPMRL</sequence>
<dbReference type="AlphaFoldDB" id="A0A0D3FTI0"/>
<evidence type="ECO:0000313" key="3">
    <source>
        <dbReference type="Proteomes" id="UP000026960"/>
    </source>
</evidence>
<feature type="region of interest" description="Disordered" evidence="1">
    <location>
        <begin position="61"/>
        <end position="80"/>
    </location>
</feature>
<proteinExistence type="predicted"/>
<protein>
    <submittedName>
        <fullName evidence="2">Uncharacterized protein</fullName>
    </submittedName>
</protein>